<dbReference type="Proteomes" id="UP000184069">
    <property type="component" value="Unassembled WGS sequence"/>
</dbReference>
<gene>
    <name evidence="1" type="ORF">BBH99_00200</name>
    <name evidence="2" type="ORF">SAMN05444407_101273</name>
</gene>
<reference evidence="1 3" key="1">
    <citation type="submission" date="2016-07" db="EMBL/GenBank/DDBJ databases">
        <authorList>
            <person name="Jeong J.-J."/>
            <person name="Kim D.W."/>
            <person name="Sang M.K."/>
            <person name="Choi I.-G."/>
            <person name="Kim K.D."/>
        </authorList>
    </citation>
    <scope>NUCLEOTIDE SEQUENCE [LARGE SCALE GENOMIC DNA]</scope>
    <source>
        <strain evidence="1 3">C-26</strain>
    </source>
</reference>
<sequence>MKPKYLLSILGVLFLVYYYLTIDTFKSLSGSDLSKGANVGTAISGILSPIIGVISIILLYLALSRQTESNIEQRLKNESDIIFTLINQMDDELQRFYTKISKTKGENKIELTERGIEGLMYWSRQYKFDLTDDFFKDKEITFRSFYESHQIILLIKSFQLIERRIEIATLTDEIKRLFRDKLDSYYQSKLRLKCFLILGV</sequence>
<dbReference type="Proteomes" id="UP000093508">
    <property type="component" value="Unassembled WGS sequence"/>
</dbReference>
<proteinExistence type="predicted"/>
<keyword evidence="3" id="KW-1185">Reference proteome</keyword>
<organism evidence="2 4">
    <name type="scientific">Chryseobacterium contaminans</name>
    <dbReference type="NCBI Taxonomy" id="1423959"/>
    <lineage>
        <taxon>Bacteria</taxon>
        <taxon>Pseudomonadati</taxon>
        <taxon>Bacteroidota</taxon>
        <taxon>Flavobacteriia</taxon>
        <taxon>Flavobacteriales</taxon>
        <taxon>Weeksellaceae</taxon>
        <taxon>Chryseobacterium group</taxon>
        <taxon>Chryseobacterium</taxon>
    </lineage>
</organism>
<dbReference type="OrthoDB" id="6678638at2"/>
<name>A0A1M6VLY0_9FLAO</name>
<dbReference type="STRING" id="1423959.SAMN05444407_101273"/>
<evidence type="ECO:0008006" key="5">
    <source>
        <dbReference type="Google" id="ProtNLM"/>
    </source>
</evidence>
<protein>
    <recommendedName>
        <fullName evidence="5">Phage abortive infection protein</fullName>
    </recommendedName>
</protein>
<accession>A0A1M6VLY0</accession>
<evidence type="ECO:0000313" key="2">
    <source>
        <dbReference type="EMBL" id="SHK82503.1"/>
    </source>
</evidence>
<dbReference type="RefSeq" id="WP_066690355.1">
    <property type="nucleotide sequence ID" value="NZ_FRBM01000001.1"/>
</dbReference>
<evidence type="ECO:0000313" key="4">
    <source>
        <dbReference type="Proteomes" id="UP000184069"/>
    </source>
</evidence>
<dbReference type="AlphaFoldDB" id="A0A1M6VLY0"/>
<dbReference type="EMBL" id="MAYF01000001">
    <property type="protein sequence ID" value="OCA80558.1"/>
    <property type="molecule type" value="Genomic_DNA"/>
</dbReference>
<evidence type="ECO:0000313" key="3">
    <source>
        <dbReference type="Proteomes" id="UP000093508"/>
    </source>
</evidence>
<reference evidence="2 4" key="2">
    <citation type="submission" date="2016-11" db="EMBL/GenBank/DDBJ databases">
        <authorList>
            <person name="Jaros S."/>
            <person name="Januszkiewicz K."/>
            <person name="Wedrychowicz H."/>
        </authorList>
    </citation>
    <scope>NUCLEOTIDE SEQUENCE [LARGE SCALE GENOMIC DNA]</scope>
    <source>
        <strain evidence="2 4">DSM 27621</strain>
    </source>
</reference>
<dbReference type="EMBL" id="FRBM01000001">
    <property type="protein sequence ID" value="SHK82503.1"/>
    <property type="molecule type" value="Genomic_DNA"/>
</dbReference>
<evidence type="ECO:0000313" key="1">
    <source>
        <dbReference type="EMBL" id="OCA80558.1"/>
    </source>
</evidence>